<protein>
    <submittedName>
        <fullName evidence="2">Uncharacterized protein</fullName>
    </submittedName>
</protein>
<keyword evidence="3" id="KW-1185">Reference proteome</keyword>
<name>A0A1K0FPJ0_9ACTN</name>
<dbReference type="AlphaFoldDB" id="A0A1K0FPJ0"/>
<evidence type="ECO:0000256" key="1">
    <source>
        <dbReference type="SAM" id="MobiDB-lite"/>
    </source>
</evidence>
<feature type="region of interest" description="Disordered" evidence="1">
    <location>
        <begin position="86"/>
        <end position="122"/>
    </location>
</feature>
<evidence type="ECO:0000313" key="2">
    <source>
        <dbReference type="EMBL" id="OJF14624.1"/>
    </source>
</evidence>
<reference evidence="2 3" key="1">
    <citation type="submission" date="2016-09" db="EMBL/GenBank/DDBJ databases">
        <title>Couchioplanes caeruleus draft genome sequence.</title>
        <authorList>
            <person name="Sheehan J."/>
            <person name="Caffrey P."/>
        </authorList>
    </citation>
    <scope>NUCLEOTIDE SEQUENCE [LARGE SCALE GENOMIC DNA]</scope>
    <source>
        <strain evidence="2 3">DSM 43634</strain>
    </source>
</reference>
<gene>
    <name evidence="2" type="ORF">BG844_08845</name>
</gene>
<sequence>MHRAAHRTDSPTHPWAVERDTPPPQHDRKRDGIDSLTAAYFTVRLDALAARPLYLDRLEHTLGMRQVALRIEGFRYEFTATRTPRAFPHRGRSCPDVPSLRGSAEHLRQRRSGHPLREQRGG</sequence>
<dbReference type="Proteomes" id="UP000182486">
    <property type="component" value="Unassembled WGS sequence"/>
</dbReference>
<accession>A0A1K0FPJ0</accession>
<dbReference type="EMBL" id="MEIA01000092">
    <property type="protein sequence ID" value="OJF14624.1"/>
    <property type="molecule type" value="Genomic_DNA"/>
</dbReference>
<feature type="region of interest" description="Disordered" evidence="1">
    <location>
        <begin position="1"/>
        <end position="32"/>
    </location>
</feature>
<evidence type="ECO:0000313" key="3">
    <source>
        <dbReference type="Proteomes" id="UP000182486"/>
    </source>
</evidence>
<comment type="caution">
    <text evidence="2">The sequence shown here is derived from an EMBL/GenBank/DDBJ whole genome shotgun (WGS) entry which is preliminary data.</text>
</comment>
<organism evidence="2 3">
    <name type="scientific">Couchioplanes caeruleus subsp. caeruleus</name>
    <dbReference type="NCBI Taxonomy" id="56427"/>
    <lineage>
        <taxon>Bacteria</taxon>
        <taxon>Bacillati</taxon>
        <taxon>Actinomycetota</taxon>
        <taxon>Actinomycetes</taxon>
        <taxon>Micromonosporales</taxon>
        <taxon>Micromonosporaceae</taxon>
        <taxon>Couchioplanes</taxon>
    </lineage>
</organism>
<proteinExistence type="predicted"/>